<keyword evidence="2" id="KW-0732">Signal</keyword>
<name>A0A0L0C7A7_LUCCU</name>
<organism evidence="3 4">
    <name type="scientific">Lucilia cuprina</name>
    <name type="common">Green bottle fly</name>
    <name type="synonym">Australian sheep blowfly</name>
    <dbReference type="NCBI Taxonomy" id="7375"/>
    <lineage>
        <taxon>Eukaryota</taxon>
        <taxon>Metazoa</taxon>
        <taxon>Ecdysozoa</taxon>
        <taxon>Arthropoda</taxon>
        <taxon>Hexapoda</taxon>
        <taxon>Insecta</taxon>
        <taxon>Pterygota</taxon>
        <taxon>Neoptera</taxon>
        <taxon>Endopterygota</taxon>
        <taxon>Diptera</taxon>
        <taxon>Brachycera</taxon>
        <taxon>Muscomorpha</taxon>
        <taxon>Oestroidea</taxon>
        <taxon>Calliphoridae</taxon>
        <taxon>Luciliinae</taxon>
        <taxon>Lucilia</taxon>
    </lineage>
</organism>
<reference evidence="3 4" key="1">
    <citation type="journal article" date="2015" name="Nat. Commun.">
        <title>Lucilia cuprina genome unlocks parasitic fly biology to underpin future interventions.</title>
        <authorList>
            <person name="Anstead C.A."/>
            <person name="Korhonen P.K."/>
            <person name="Young N.D."/>
            <person name="Hall R.S."/>
            <person name="Jex A.R."/>
            <person name="Murali S.C."/>
            <person name="Hughes D.S."/>
            <person name="Lee S.F."/>
            <person name="Perry T."/>
            <person name="Stroehlein A.J."/>
            <person name="Ansell B.R."/>
            <person name="Breugelmans B."/>
            <person name="Hofmann A."/>
            <person name="Qu J."/>
            <person name="Dugan S."/>
            <person name="Lee S.L."/>
            <person name="Chao H."/>
            <person name="Dinh H."/>
            <person name="Han Y."/>
            <person name="Doddapaneni H.V."/>
            <person name="Worley K.C."/>
            <person name="Muzny D.M."/>
            <person name="Ioannidis P."/>
            <person name="Waterhouse R.M."/>
            <person name="Zdobnov E.M."/>
            <person name="James P.J."/>
            <person name="Bagnall N.H."/>
            <person name="Kotze A.C."/>
            <person name="Gibbs R.A."/>
            <person name="Richards S."/>
            <person name="Batterham P."/>
            <person name="Gasser R.B."/>
        </authorList>
    </citation>
    <scope>NUCLEOTIDE SEQUENCE [LARGE SCALE GENOMIC DNA]</scope>
    <source>
        <strain evidence="3 4">LS</strain>
        <tissue evidence="3">Full body</tissue>
    </source>
</reference>
<feature type="signal peptide" evidence="2">
    <location>
        <begin position="1"/>
        <end position="20"/>
    </location>
</feature>
<comment type="caution">
    <text evidence="3">The sequence shown here is derived from an EMBL/GenBank/DDBJ whole genome shotgun (WGS) entry which is preliminary data.</text>
</comment>
<accession>A0A0L0C7A7</accession>
<evidence type="ECO:0000313" key="4">
    <source>
        <dbReference type="Proteomes" id="UP000037069"/>
    </source>
</evidence>
<dbReference type="EMBL" id="JRES01000819">
    <property type="protein sequence ID" value="KNC28155.1"/>
    <property type="molecule type" value="Genomic_DNA"/>
</dbReference>
<evidence type="ECO:0000256" key="1">
    <source>
        <dbReference type="SAM" id="MobiDB-lite"/>
    </source>
</evidence>
<protein>
    <submittedName>
        <fullName evidence="3">Uncharacterized protein</fullName>
    </submittedName>
</protein>
<sequence>MHWLCGLIVTVSCLLTLGQTQSYRYPAQRRAGYSYTQPSSSYYNQPKNYYQSSANSRYTPAKSSSSYYNSVTNPSYTNSYTKQSTALRNSYPYSSSSAAYTTKATTRQPYSQSSGLTNFINRNYEATPSKNSYYRNSANSYSKGSYNSLSDSSNTKQYLSNSYNSDNYKKDSSSSDSDIANTKGKNRVSKADAENAKFAGAENQENEEDARTAHLKRRKFHRRFGGVLGNPCSPFGRDAGNGVTPPPKEQGRILWDVNVYNVFPQTSVGLGCGGYGGFGGGLGGGLGAGLGGGLLSDPIAPAYYPPGAGIANFLGLFAPGILQNTLAVTARPPQYADYAQSSNVNNNDLQNDPEVDPNYRPGGGGGGALPVRRPNRVFYDSVGAPPITPGQLVGGIATTVNGIIQQLTGNVQPVYG</sequence>
<feature type="compositionally biased region" description="Polar residues" evidence="1">
    <location>
        <begin position="339"/>
        <end position="350"/>
    </location>
</feature>
<gene>
    <name evidence="3" type="ORF">FF38_04401</name>
</gene>
<dbReference type="OrthoDB" id="8065699at2759"/>
<dbReference type="AlphaFoldDB" id="A0A0L0C7A7"/>
<feature type="compositionally biased region" description="Polar residues" evidence="1">
    <location>
        <begin position="143"/>
        <end position="159"/>
    </location>
</feature>
<dbReference type="OMA" id="NRNYEAT"/>
<feature type="chain" id="PRO_5005535913" evidence="2">
    <location>
        <begin position="21"/>
        <end position="416"/>
    </location>
</feature>
<dbReference type="Proteomes" id="UP000037069">
    <property type="component" value="Unassembled WGS sequence"/>
</dbReference>
<keyword evidence="4" id="KW-1185">Reference proteome</keyword>
<feature type="region of interest" description="Disordered" evidence="1">
    <location>
        <begin position="141"/>
        <end position="190"/>
    </location>
</feature>
<evidence type="ECO:0000256" key="2">
    <source>
        <dbReference type="SAM" id="SignalP"/>
    </source>
</evidence>
<proteinExistence type="predicted"/>
<evidence type="ECO:0000313" key="3">
    <source>
        <dbReference type="EMBL" id="KNC28155.1"/>
    </source>
</evidence>
<feature type="region of interest" description="Disordered" evidence="1">
    <location>
        <begin position="338"/>
        <end position="367"/>
    </location>
</feature>